<organism evidence="1 2">
    <name type="scientific">Amborella trichopoda</name>
    <dbReference type="NCBI Taxonomy" id="13333"/>
    <lineage>
        <taxon>Eukaryota</taxon>
        <taxon>Viridiplantae</taxon>
        <taxon>Streptophyta</taxon>
        <taxon>Embryophyta</taxon>
        <taxon>Tracheophyta</taxon>
        <taxon>Spermatophyta</taxon>
        <taxon>Magnoliopsida</taxon>
        <taxon>Amborellales</taxon>
        <taxon>Amborellaceae</taxon>
        <taxon>Amborella</taxon>
    </lineage>
</organism>
<reference evidence="2" key="1">
    <citation type="journal article" date="2013" name="Science">
        <title>The Amborella genome and the evolution of flowering plants.</title>
        <authorList>
            <consortium name="Amborella Genome Project"/>
        </authorList>
    </citation>
    <scope>NUCLEOTIDE SEQUENCE [LARGE SCALE GENOMIC DNA]</scope>
</reference>
<accession>W1P354</accession>
<evidence type="ECO:0000313" key="2">
    <source>
        <dbReference type="Proteomes" id="UP000017836"/>
    </source>
</evidence>
<dbReference type="Proteomes" id="UP000017836">
    <property type="component" value="Unassembled WGS sequence"/>
</dbReference>
<sequence>MLMPPVLIEIPFVSFRPHLSSWKSLLSLADATCPPGDPFCLLPTPPVLLEIPFASHRRHLSPRQYLLPPAFSQRMPLGNHLKTSEATTPKELN</sequence>
<dbReference type="Gramene" id="ERN02343">
    <property type="protein sequence ID" value="ERN02343"/>
    <property type="gene ID" value="AMTR_s00096p00032920"/>
</dbReference>
<gene>
    <name evidence="1" type="ORF">AMTR_s00096p00032920</name>
</gene>
<evidence type="ECO:0000313" key="1">
    <source>
        <dbReference type="EMBL" id="ERN02343.1"/>
    </source>
</evidence>
<name>W1P354_AMBTC</name>
<dbReference type="HOGENOM" id="CLU_2402638_0_0_1"/>
<proteinExistence type="predicted"/>
<dbReference type="AlphaFoldDB" id="W1P354"/>
<protein>
    <submittedName>
        <fullName evidence="1">Uncharacterized protein</fullName>
    </submittedName>
</protein>
<dbReference type="EMBL" id="KI394634">
    <property type="protein sequence ID" value="ERN02343.1"/>
    <property type="molecule type" value="Genomic_DNA"/>
</dbReference>
<keyword evidence="2" id="KW-1185">Reference proteome</keyword>